<evidence type="ECO:0000313" key="7">
    <source>
        <dbReference type="Proteomes" id="UP000636453"/>
    </source>
</evidence>
<name>A0A918Z7A4_9GAMM</name>
<dbReference type="GO" id="GO:0004553">
    <property type="term" value="F:hydrolase activity, hydrolyzing O-glycosyl compounds"/>
    <property type="evidence" value="ECO:0007669"/>
    <property type="project" value="InterPro"/>
</dbReference>
<dbReference type="Pfam" id="PF01464">
    <property type="entry name" value="SLT"/>
    <property type="match status" value="1"/>
</dbReference>
<evidence type="ECO:0000313" key="6">
    <source>
        <dbReference type="EMBL" id="GHE40074.1"/>
    </source>
</evidence>
<feature type="chain" id="PRO_5036719541" evidence="3">
    <location>
        <begin position="21"/>
        <end position="677"/>
    </location>
</feature>
<comment type="caution">
    <text evidence="6">The sequence shown here is derived from an EMBL/GenBank/DDBJ whole genome shotgun (WGS) entry which is preliminary data.</text>
</comment>
<feature type="signal peptide" evidence="3">
    <location>
        <begin position="1"/>
        <end position="20"/>
    </location>
</feature>
<dbReference type="Gene3D" id="1.10.530.10">
    <property type="match status" value="1"/>
</dbReference>
<dbReference type="SUPFAM" id="SSF53955">
    <property type="entry name" value="Lysozyme-like"/>
    <property type="match status" value="1"/>
</dbReference>
<dbReference type="SUPFAM" id="SSF48435">
    <property type="entry name" value="Bacterial muramidases"/>
    <property type="match status" value="1"/>
</dbReference>
<dbReference type="InterPro" id="IPR008258">
    <property type="entry name" value="Transglycosylase_SLT_dom_1"/>
</dbReference>
<protein>
    <submittedName>
        <fullName evidence="6">Murein transglycosylase</fullName>
    </submittedName>
</protein>
<evidence type="ECO:0000259" key="5">
    <source>
        <dbReference type="Pfam" id="PF14718"/>
    </source>
</evidence>
<dbReference type="EMBL" id="BNCF01000013">
    <property type="protein sequence ID" value="GHE40074.1"/>
    <property type="molecule type" value="Genomic_DNA"/>
</dbReference>
<feature type="domain" description="Lytic transglycosylase superhelical linker" evidence="5">
    <location>
        <begin position="419"/>
        <end position="476"/>
    </location>
</feature>
<dbReference type="InterPro" id="IPR037061">
    <property type="entry name" value="Lytic_TGlycoase_superhlx_L_sf"/>
</dbReference>
<dbReference type="PANTHER" id="PTHR37423">
    <property type="entry name" value="SOLUBLE LYTIC MUREIN TRANSGLYCOSYLASE-RELATED"/>
    <property type="match status" value="1"/>
</dbReference>
<dbReference type="Pfam" id="PF14718">
    <property type="entry name" value="SLT_L"/>
    <property type="match status" value="1"/>
</dbReference>
<organism evidence="6 7">
    <name type="scientific">Vulcaniibacterium thermophilum</name>
    <dbReference type="NCBI Taxonomy" id="1169913"/>
    <lineage>
        <taxon>Bacteria</taxon>
        <taxon>Pseudomonadati</taxon>
        <taxon>Pseudomonadota</taxon>
        <taxon>Gammaproteobacteria</taxon>
        <taxon>Lysobacterales</taxon>
        <taxon>Lysobacteraceae</taxon>
        <taxon>Vulcaniibacterium</taxon>
    </lineage>
</organism>
<gene>
    <name evidence="6" type="primary">slt</name>
    <name evidence="6" type="ORF">GCM10007167_22760</name>
</gene>
<dbReference type="InterPro" id="IPR023346">
    <property type="entry name" value="Lysozyme-like_dom_sf"/>
</dbReference>
<dbReference type="PROSITE" id="PS51257">
    <property type="entry name" value="PROKAR_LIPOPROTEIN"/>
    <property type="match status" value="1"/>
</dbReference>
<dbReference type="OrthoDB" id="92254at2"/>
<proteinExistence type="inferred from homology"/>
<reference evidence="6" key="1">
    <citation type="journal article" date="2014" name="Int. J. Syst. Evol. Microbiol.">
        <title>Complete genome sequence of Corynebacterium casei LMG S-19264T (=DSM 44701T), isolated from a smear-ripened cheese.</title>
        <authorList>
            <consortium name="US DOE Joint Genome Institute (JGI-PGF)"/>
            <person name="Walter F."/>
            <person name="Albersmeier A."/>
            <person name="Kalinowski J."/>
            <person name="Ruckert C."/>
        </authorList>
    </citation>
    <scope>NUCLEOTIDE SEQUENCE</scope>
    <source>
        <strain evidence="6">KCTC 32020</strain>
    </source>
</reference>
<dbReference type="RefSeq" id="WP_146473296.1">
    <property type="nucleotide sequence ID" value="NZ_BNCF01000013.1"/>
</dbReference>
<evidence type="ECO:0000256" key="1">
    <source>
        <dbReference type="ARBA" id="ARBA00007734"/>
    </source>
</evidence>
<dbReference type="InterPro" id="IPR012289">
    <property type="entry name" value="Lytic_TGlycosylase_superhlx_L"/>
</dbReference>
<keyword evidence="7" id="KW-1185">Reference proteome</keyword>
<keyword evidence="2 3" id="KW-0732">Signal</keyword>
<evidence type="ECO:0000256" key="2">
    <source>
        <dbReference type="ARBA" id="ARBA00022729"/>
    </source>
</evidence>
<reference evidence="6" key="2">
    <citation type="submission" date="2020-09" db="EMBL/GenBank/DDBJ databases">
        <authorList>
            <person name="Sun Q."/>
            <person name="Kim S."/>
        </authorList>
    </citation>
    <scope>NUCLEOTIDE SEQUENCE</scope>
    <source>
        <strain evidence="6">KCTC 32020</strain>
    </source>
</reference>
<dbReference type="CDD" id="cd13401">
    <property type="entry name" value="Slt70-like"/>
    <property type="match status" value="1"/>
</dbReference>
<comment type="similarity">
    <text evidence="1">Belongs to the transglycosylase Slt family.</text>
</comment>
<sequence length="677" mass="75334">MRVRIACLVIACTFAATACAQPAPGAAPAAQAPRFERAPVPAPVADPRLPRVREALDAAERGDYDGARFADLAGHPLQGWIEYAALRRAIDTLPRERAEDFLRRYGGQAVARSFRELWLAAAARREDWAAFLAAWRPEIESPALRCSELTARQALGRADAQWIADAQALWVRSAKPLPEPCDAVFAVLEARGALGDALRWQRIDAAIEQAQPAVIRSAARGLRLEERRLADDYAAFLEGVHARALQWPKTPRSRRVAAIGLARLAENDPDRAEALLPQYAQALGFDETDRGRVLYPIALWSAASYRPESARRLAAVPAASYDARLHEWRVREAMARSDWDAALEAIRAMAPAQRADSRWTYFEARLAERRGERETAQRLYRQAARNADFHGFLAADRLGLPYALCPWVPGDSAAAKAQVARDPAIVRAMALFRLDRIGWATREWDEALARFDDAQRIIAVEVAQSHGWFDRGVFGLGRRPEEQRLYHLRFPLHHEATLRREAAANRLDPAFVAAEIRAESVFNPRARSGANARGLMQVLPGTGAQMARKLGLPWGGADSLYDPDTNIVLGTAYLRHMLDGYGGQPYFAIAGYNAGPAPLRRWQQERPGMDPDFWIETINYKETRDYVARVLAFSVIYDWRLNGDVMRLGERLRGRLDGARTRVICPSAVAPPAAAGR</sequence>
<evidence type="ECO:0000259" key="4">
    <source>
        <dbReference type="Pfam" id="PF01464"/>
    </source>
</evidence>
<dbReference type="GO" id="GO:0042597">
    <property type="term" value="C:periplasmic space"/>
    <property type="evidence" value="ECO:0007669"/>
    <property type="project" value="InterPro"/>
</dbReference>
<dbReference type="InterPro" id="IPR008939">
    <property type="entry name" value="Lytic_TGlycosylase_superhlx_U"/>
</dbReference>
<dbReference type="Gene3D" id="1.10.1240.20">
    <property type="entry name" value="Lytic transglycosylase, superhelical linker domain"/>
    <property type="match status" value="1"/>
</dbReference>
<dbReference type="PANTHER" id="PTHR37423:SF5">
    <property type="entry name" value="SOLUBLE LYTIC MUREIN TRANSGLYCOSYLASE"/>
    <property type="match status" value="1"/>
</dbReference>
<dbReference type="Proteomes" id="UP000636453">
    <property type="component" value="Unassembled WGS sequence"/>
</dbReference>
<evidence type="ECO:0000256" key="3">
    <source>
        <dbReference type="SAM" id="SignalP"/>
    </source>
</evidence>
<dbReference type="AlphaFoldDB" id="A0A918Z7A4"/>
<feature type="domain" description="Transglycosylase SLT" evidence="4">
    <location>
        <begin position="500"/>
        <end position="607"/>
    </location>
</feature>
<dbReference type="Gene3D" id="1.25.20.10">
    <property type="entry name" value="Bacterial muramidases"/>
    <property type="match status" value="1"/>
</dbReference>
<accession>A0A918Z7A4</accession>